<accession>A0A5N6QT47</accession>
<dbReference type="PROSITE" id="PS00297">
    <property type="entry name" value="HSP70_1"/>
    <property type="match status" value="1"/>
</dbReference>
<dbReference type="InterPro" id="IPR043129">
    <property type="entry name" value="ATPase_NBD"/>
</dbReference>
<proteinExistence type="predicted"/>
<feature type="chain" id="PRO_5024326390" evidence="4">
    <location>
        <begin position="26"/>
        <end position="290"/>
    </location>
</feature>
<dbReference type="GO" id="GO:0140662">
    <property type="term" value="F:ATP-dependent protein folding chaperone"/>
    <property type="evidence" value="ECO:0007669"/>
    <property type="project" value="InterPro"/>
</dbReference>
<dbReference type="SUPFAM" id="SSF100920">
    <property type="entry name" value="Heat shock protein 70kD (HSP70), peptide-binding domain"/>
    <property type="match status" value="1"/>
</dbReference>
<dbReference type="OrthoDB" id="2401965at2759"/>
<dbReference type="GO" id="GO:0005788">
    <property type="term" value="C:endoplasmic reticulum lumen"/>
    <property type="evidence" value="ECO:0007669"/>
    <property type="project" value="UniProtKB-SubCell"/>
</dbReference>
<dbReference type="PRINTS" id="PR00301">
    <property type="entry name" value="HEATSHOCK70"/>
</dbReference>
<evidence type="ECO:0000313" key="6">
    <source>
        <dbReference type="Proteomes" id="UP000327013"/>
    </source>
</evidence>
<keyword evidence="2" id="KW-0547">Nucleotide-binding</keyword>
<gene>
    <name evidence="5" type="ORF">FH972_006620</name>
</gene>
<dbReference type="SUPFAM" id="SSF53067">
    <property type="entry name" value="Actin-like ATPase domain"/>
    <property type="match status" value="1"/>
</dbReference>
<dbReference type="GO" id="GO:0005524">
    <property type="term" value="F:ATP binding"/>
    <property type="evidence" value="ECO:0007669"/>
    <property type="project" value="UniProtKB-KW"/>
</dbReference>
<organism evidence="5 6">
    <name type="scientific">Carpinus fangiana</name>
    <dbReference type="NCBI Taxonomy" id="176857"/>
    <lineage>
        <taxon>Eukaryota</taxon>
        <taxon>Viridiplantae</taxon>
        <taxon>Streptophyta</taxon>
        <taxon>Embryophyta</taxon>
        <taxon>Tracheophyta</taxon>
        <taxon>Spermatophyta</taxon>
        <taxon>Magnoliopsida</taxon>
        <taxon>eudicotyledons</taxon>
        <taxon>Gunneridae</taxon>
        <taxon>Pentapetalae</taxon>
        <taxon>rosids</taxon>
        <taxon>fabids</taxon>
        <taxon>Fagales</taxon>
        <taxon>Betulaceae</taxon>
        <taxon>Carpinus</taxon>
    </lineage>
</organism>
<evidence type="ECO:0000256" key="3">
    <source>
        <dbReference type="ARBA" id="ARBA00022840"/>
    </source>
</evidence>
<dbReference type="Gene3D" id="3.30.30.30">
    <property type="match status" value="1"/>
</dbReference>
<dbReference type="InterPro" id="IPR018181">
    <property type="entry name" value="Heat_shock_70_CS"/>
</dbReference>
<feature type="signal peptide" evidence="4">
    <location>
        <begin position="1"/>
        <end position="25"/>
    </location>
</feature>
<dbReference type="Pfam" id="PF00012">
    <property type="entry name" value="HSP70"/>
    <property type="match status" value="2"/>
</dbReference>
<evidence type="ECO:0000256" key="1">
    <source>
        <dbReference type="ARBA" id="ARBA00004319"/>
    </source>
</evidence>
<dbReference type="AlphaFoldDB" id="A0A5N6QT47"/>
<dbReference type="Gene3D" id="2.60.34.10">
    <property type="entry name" value="Substrate Binding Domain Of DNAk, Chain A, domain 1"/>
    <property type="match status" value="1"/>
</dbReference>
<dbReference type="EMBL" id="CM017322">
    <property type="protein sequence ID" value="KAE8010234.1"/>
    <property type="molecule type" value="Genomic_DNA"/>
</dbReference>
<reference evidence="5 6" key="1">
    <citation type="submission" date="2019-06" db="EMBL/GenBank/DDBJ databases">
        <title>A chromosomal-level reference genome of Carpinus fangiana (Coryloideae, Betulaceae).</title>
        <authorList>
            <person name="Yang X."/>
            <person name="Wang Z."/>
            <person name="Zhang L."/>
            <person name="Hao G."/>
            <person name="Liu J."/>
            <person name="Yang Y."/>
        </authorList>
    </citation>
    <scope>NUCLEOTIDE SEQUENCE [LARGE SCALE GENOMIC DNA]</scope>
    <source>
        <strain evidence="5">Cfa_2016G</strain>
        <tissue evidence="5">Leaf</tissue>
    </source>
</reference>
<name>A0A5N6QT47_9ROSI</name>
<keyword evidence="3" id="KW-0067">ATP-binding</keyword>
<dbReference type="FunFam" id="3.30.30.30:FF:000005">
    <property type="entry name" value="Heat shock protein ssb1"/>
    <property type="match status" value="1"/>
</dbReference>
<protein>
    <submittedName>
        <fullName evidence="5">Uncharacterized protein</fullName>
    </submittedName>
</protein>
<sequence length="290" mass="31944">MRSKDKAVAFLLLFVLEFLLGVAVAADEPKLGTVIGIDLGTTYSCVGVYKNGHVEIIANDQGNRITPSWVAFTDTERLIGEAAKNQAALNAERTIFDVKRLIGRKFDDPEVQRDIKFLPYKIVNRDGKPYIQVRVKGEMKVFSPEEISAMILGKMRETAEAYLGKKIKDAVITVPETLLLINILLLVHVLENLQVFEGERSLTKDCRELGKFDLSGIPPAPREREKDLSSHALIGLDPTKLRHDPCLVVVSSLMKNLAIDAGVAEVLTCGVVLLQDGVGGQDHRSIAINM</sequence>
<keyword evidence="4" id="KW-0732">Signal</keyword>
<evidence type="ECO:0000256" key="4">
    <source>
        <dbReference type="SAM" id="SignalP"/>
    </source>
</evidence>
<dbReference type="InterPro" id="IPR013126">
    <property type="entry name" value="Hsp_70_fam"/>
</dbReference>
<evidence type="ECO:0000256" key="2">
    <source>
        <dbReference type="ARBA" id="ARBA00022741"/>
    </source>
</evidence>
<keyword evidence="6" id="KW-1185">Reference proteome</keyword>
<dbReference type="Proteomes" id="UP000327013">
    <property type="component" value="Chromosome 2"/>
</dbReference>
<dbReference type="PANTHER" id="PTHR19375">
    <property type="entry name" value="HEAT SHOCK PROTEIN 70KDA"/>
    <property type="match status" value="1"/>
</dbReference>
<dbReference type="InterPro" id="IPR029047">
    <property type="entry name" value="HSP70_peptide-bd_sf"/>
</dbReference>
<comment type="subcellular location">
    <subcellularLocation>
        <location evidence="1">Endoplasmic reticulum lumen</location>
    </subcellularLocation>
</comment>
<dbReference type="Gene3D" id="3.30.420.40">
    <property type="match status" value="1"/>
</dbReference>
<evidence type="ECO:0000313" key="5">
    <source>
        <dbReference type="EMBL" id="KAE8010234.1"/>
    </source>
</evidence>